<gene>
    <name evidence="2" type="ORF">ABXR19_19080</name>
</gene>
<protein>
    <submittedName>
        <fullName evidence="2">TIGR02285 family protein</fullName>
    </submittedName>
</protein>
<dbReference type="SUPFAM" id="SSF53850">
    <property type="entry name" value="Periplasmic binding protein-like II"/>
    <property type="match status" value="1"/>
</dbReference>
<evidence type="ECO:0000313" key="2">
    <source>
        <dbReference type="EMBL" id="MET7016296.1"/>
    </source>
</evidence>
<evidence type="ECO:0000313" key="3">
    <source>
        <dbReference type="Proteomes" id="UP001549691"/>
    </source>
</evidence>
<proteinExistence type="predicted"/>
<dbReference type="InterPro" id="IPR011972">
    <property type="entry name" value="CHP02285"/>
</dbReference>
<comment type="caution">
    <text evidence="2">The sequence shown here is derived from an EMBL/GenBank/DDBJ whole genome shotgun (WGS) entry which is preliminary data.</text>
</comment>
<sequence length="377" mass="42546">MLRLPRLTRWLRTTLIALISLPLAAFAAEPDPLAWCQFDLPPMWITDGPNAGQGVVDGHVGFLVKKLPEYQHRQQLSNIARTQADIRAGAHVVCGGLQRNAEREAYMLFSEPFLITLPPRLILPRSKLAQLKPWLNSAGELRLSEAIQNSSLMLGISSGRSYGRAVDEQLAAFKGHPRILKRPAADDVGEGLVRMMMLGRLDMAIAFPSEERLYHEVYRAPGDALVHVAIEGMPRYIPVYFVAPQNDWGRQFIVRVNGLLRQYWSDPEFRRSAFFGQDAETRARVEAFLREIDPRLLHRDESKTHSHTLDQARLQDISLAKPHRADLFSTPCRIGKLGEALRAWLVGWVRSAATSQHWQSTDRGGFIAAAAPWRRRG</sequence>
<name>A0ABV2TQU4_9RHOO</name>
<feature type="chain" id="PRO_5046318374" evidence="1">
    <location>
        <begin position="28"/>
        <end position="377"/>
    </location>
</feature>
<reference evidence="2 3" key="1">
    <citation type="submission" date="2024-07" db="EMBL/GenBank/DDBJ databases">
        <title>Uliginosibacterium flavum JJ3220;KACC:17644.</title>
        <authorList>
            <person name="Kim M.K."/>
        </authorList>
    </citation>
    <scope>NUCLEOTIDE SEQUENCE [LARGE SCALE GENOMIC DNA]</scope>
    <source>
        <strain evidence="2 3">KACC:17644</strain>
    </source>
</reference>
<dbReference type="RefSeq" id="WP_354602754.1">
    <property type="nucleotide sequence ID" value="NZ_JBEWZI010000034.1"/>
</dbReference>
<evidence type="ECO:0000256" key="1">
    <source>
        <dbReference type="SAM" id="SignalP"/>
    </source>
</evidence>
<dbReference type="Proteomes" id="UP001549691">
    <property type="component" value="Unassembled WGS sequence"/>
</dbReference>
<organism evidence="2 3">
    <name type="scientific">Uliginosibacterium flavum</name>
    <dbReference type="NCBI Taxonomy" id="1396831"/>
    <lineage>
        <taxon>Bacteria</taxon>
        <taxon>Pseudomonadati</taxon>
        <taxon>Pseudomonadota</taxon>
        <taxon>Betaproteobacteria</taxon>
        <taxon>Rhodocyclales</taxon>
        <taxon>Zoogloeaceae</taxon>
        <taxon>Uliginosibacterium</taxon>
    </lineage>
</organism>
<keyword evidence="1" id="KW-0732">Signal</keyword>
<dbReference type="NCBIfam" id="TIGR02285">
    <property type="entry name" value="TIGR02285 family protein"/>
    <property type="match status" value="1"/>
</dbReference>
<dbReference type="EMBL" id="JBEWZI010000034">
    <property type="protein sequence ID" value="MET7016296.1"/>
    <property type="molecule type" value="Genomic_DNA"/>
</dbReference>
<accession>A0ABV2TQU4</accession>
<keyword evidence="3" id="KW-1185">Reference proteome</keyword>
<feature type="signal peptide" evidence="1">
    <location>
        <begin position="1"/>
        <end position="27"/>
    </location>
</feature>